<comment type="caution">
    <text evidence="1">The sequence shown here is derived from an EMBL/GenBank/DDBJ whole genome shotgun (WGS) entry which is preliminary data.</text>
</comment>
<dbReference type="AlphaFoldDB" id="A0A840MUN2"/>
<name>A0A840MUN2_9BRAD</name>
<accession>A0A840MUN2</accession>
<gene>
    <name evidence="1" type="ORF">HNQ36_000092</name>
</gene>
<evidence type="ECO:0008006" key="3">
    <source>
        <dbReference type="Google" id="ProtNLM"/>
    </source>
</evidence>
<reference evidence="1 2" key="1">
    <citation type="submission" date="2020-08" db="EMBL/GenBank/DDBJ databases">
        <title>Genomic Encyclopedia of Type Strains, Phase IV (KMG-IV): sequencing the most valuable type-strain genomes for metagenomic binning, comparative biology and taxonomic classification.</title>
        <authorList>
            <person name="Goeker M."/>
        </authorList>
    </citation>
    <scope>NUCLEOTIDE SEQUENCE [LARGE SCALE GENOMIC DNA]</scope>
    <source>
        <strain evidence="1 2">DSM 17498</strain>
    </source>
</reference>
<proteinExistence type="predicted"/>
<dbReference type="Proteomes" id="UP000521227">
    <property type="component" value="Unassembled WGS sequence"/>
</dbReference>
<dbReference type="EMBL" id="JACHIJ010000001">
    <property type="protein sequence ID" value="MBB5050144.1"/>
    <property type="molecule type" value="Genomic_DNA"/>
</dbReference>
<evidence type="ECO:0000313" key="2">
    <source>
        <dbReference type="Proteomes" id="UP000521227"/>
    </source>
</evidence>
<organism evidence="1 2">
    <name type="scientific">Afipia massiliensis</name>
    <dbReference type="NCBI Taxonomy" id="211460"/>
    <lineage>
        <taxon>Bacteria</taxon>
        <taxon>Pseudomonadati</taxon>
        <taxon>Pseudomonadota</taxon>
        <taxon>Alphaproteobacteria</taxon>
        <taxon>Hyphomicrobiales</taxon>
        <taxon>Nitrobacteraceae</taxon>
        <taxon>Afipia</taxon>
    </lineage>
</organism>
<evidence type="ECO:0000313" key="1">
    <source>
        <dbReference type="EMBL" id="MBB5050144.1"/>
    </source>
</evidence>
<dbReference type="RefSeq" id="WP_184082021.1">
    <property type="nucleotide sequence ID" value="NZ_JACHIJ010000001.1"/>
</dbReference>
<sequence length="125" mass="12691">MRNRHSFSRLLLTIVLSQVLVIQGLLLAWSGTLAFAGGAGSLGTICSGAAPASQNDTGGAPLVPRAGHDCLSACLISHTAGAPLGEGGSLALPTVYAHSAISHETTLTAILREPVFLARAPPKLI</sequence>
<protein>
    <recommendedName>
        <fullName evidence="3">DUF2946 domain-containing protein</fullName>
    </recommendedName>
</protein>